<evidence type="ECO:0000256" key="1">
    <source>
        <dbReference type="SAM" id="Phobius"/>
    </source>
</evidence>
<feature type="transmembrane region" description="Helical" evidence="1">
    <location>
        <begin position="62"/>
        <end position="81"/>
    </location>
</feature>
<keyword evidence="1" id="KW-0812">Transmembrane</keyword>
<keyword evidence="1" id="KW-0472">Membrane</keyword>
<dbReference type="EMBL" id="CP000251">
    <property type="protein sequence ID" value="ABC82994.1"/>
    <property type="molecule type" value="Genomic_DNA"/>
</dbReference>
<dbReference type="RefSeq" id="WP_011422276.1">
    <property type="nucleotide sequence ID" value="NC_007760.1"/>
</dbReference>
<sequence length="165" mass="17776">MVDGLRDALVREAKRVEEDCAYSSKAHYNAADAWSYAHLCIGLPAAFASAVAGVSALKSHEALAAGLAIFVAALTSVGTFLNPERRANSHRLAAAAFHELRNKARTFYEIDAAAVADDSRATKLLKELSGRRDDLNRSSPGIPRWAFERARKGIEAGEATYSVDV</sequence>
<gene>
    <name evidence="2" type="ordered locus">Adeh_3226</name>
</gene>
<dbReference type="OrthoDB" id="7067260at2"/>
<dbReference type="KEGG" id="ade:Adeh_3226"/>
<proteinExistence type="predicted"/>
<dbReference type="HOGENOM" id="CLU_130935_0_0_7"/>
<dbReference type="Proteomes" id="UP000001935">
    <property type="component" value="Chromosome"/>
</dbReference>
<dbReference type="STRING" id="290397.Adeh_3226"/>
<reference evidence="2" key="1">
    <citation type="submission" date="2006-01" db="EMBL/GenBank/DDBJ databases">
        <title>Complete sequence of Anaeromyxobacter dehalogenans 2CP-C.</title>
        <authorList>
            <consortium name="US DOE Joint Genome Institute"/>
            <person name="Copeland A."/>
            <person name="Lucas S."/>
            <person name="Lapidus A."/>
            <person name="Barry K."/>
            <person name="Detter J.C."/>
            <person name="Glavina T."/>
            <person name="Hammon N."/>
            <person name="Israni S."/>
            <person name="Pitluck S."/>
            <person name="Brettin T."/>
            <person name="Bruce D."/>
            <person name="Han C."/>
            <person name="Tapia R."/>
            <person name="Gilna P."/>
            <person name="Kiss H."/>
            <person name="Schmutz J."/>
            <person name="Larimer F."/>
            <person name="Land M."/>
            <person name="Kyrpides N."/>
            <person name="Anderson I."/>
            <person name="Sanford R.A."/>
            <person name="Ritalahti K.M."/>
            <person name="Thomas H.S."/>
            <person name="Kirby J.R."/>
            <person name="Zhulin I.B."/>
            <person name="Loeffler F.E."/>
            <person name="Richardson P."/>
        </authorList>
    </citation>
    <scope>NUCLEOTIDE SEQUENCE</scope>
    <source>
        <strain evidence="2">2CP-C</strain>
    </source>
</reference>
<evidence type="ECO:0008006" key="4">
    <source>
        <dbReference type="Google" id="ProtNLM"/>
    </source>
</evidence>
<protein>
    <recommendedName>
        <fullName evidence="4">SMODS and SLOG-associating 2TM effector domain-containing protein</fullName>
    </recommendedName>
</protein>
<keyword evidence="1" id="KW-1133">Transmembrane helix</keyword>
<name>Q2IEI7_ANADE</name>
<accession>Q2IEI7</accession>
<organism evidence="2 3">
    <name type="scientific">Anaeromyxobacter dehalogenans (strain 2CP-C)</name>
    <dbReference type="NCBI Taxonomy" id="290397"/>
    <lineage>
        <taxon>Bacteria</taxon>
        <taxon>Pseudomonadati</taxon>
        <taxon>Myxococcota</taxon>
        <taxon>Myxococcia</taxon>
        <taxon>Myxococcales</taxon>
        <taxon>Cystobacterineae</taxon>
        <taxon>Anaeromyxobacteraceae</taxon>
        <taxon>Anaeromyxobacter</taxon>
    </lineage>
</organism>
<dbReference type="AlphaFoldDB" id="Q2IEI7"/>
<evidence type="ECO:0000313" key="2">
    <source>
        <dbReference type="EMBL" id="ABC82994.1"/>
    </source>
</evidence>
<dbReference type="eggNOG" id="ENOG5032SH2">
    <property type="taxonomic scope" value="Bacteria"/>
</dbReference>
<evidence type="ECO:0000313" key="3">
    <source>
        <dbReference type="Proteomes" id="UP000001935"/>
    </source>
</evidence>
<feature type="transmembrane region" description="Helical" evidence="1">
    <location>
        <begin position="33"/>
        <end position="56"/>
    </location>
</feature>
<dbReference type="NCBIfam" id="NF033632">
    <property type="entry name" value="SLATT_4"/>
    <property type="match status" value="1"/>
</dbReference>